<name>A0A178MBC9_9PROT</name>
<reference evidence="1 2" key="1">
    <citation type="submission" date="2016-04" db="EMBL/GenBank/DDBJ databases">
        <title>Draft genome sequence of freshwater magnetotactic bacteria Magnetospirillum marisnigri SP-1 and Magnetospirillum moscoviense BB-1.</title>
        <authorList>
            <person name="Koziaeva V."/>
            <person name="Dziuba M.V."/>
            <person name="Ivanov T.M."/>
            <person name="Kuznetsov B."/>
            <person name="Grouzdev D.S."/>
        </authorList>
    </citation>
    <scope>NUCLEOTIDE SEQUENCE [LARGE SCALE GENOMIC DNA]</scope>
    <source>
        <strain evidence="1 2">BB-1</strain>
    </source>
</reference>
<dbReference type="EMBL" id="LWQU01000184">
    <property type="protein sequence ID" value="OAN45457.1"/>
    <property type="molecule type" value="Genomic_DNA"/>
</dbReference>
<sequence length="86" mass="9306">MDLIVTLHKDAPAKPAQGQPCNGCGLCCAVTTCPLGRLRFWRMNGPCPALTWDDKATRYVCRLATNRLTRRWIGAGIGCDCSLPAG</sequence>
<organism evidence="1 2">
    <name type="scientific">Magnetospirillum moscoviense</name>
    <dbReference type="NCBI Taxonomy" id="1437059"/>
    <lineage>
        <taxon>Bacteria</taxon>
        <taxon>Pseudomonadati</taxon>
        <taxon>Pseudomonadota</taxon>
        <taxon>Alphaproteobacteria</taxon>
        <taxon>Rhodospirillales</taxon>
        <taxon>Rhodospirillaceae</taxon>
        <taxon>Magnetospirillum</taxon>
    </lineage>
</organism>
<comment type="caution">
    <text evidence="1">The sequence shown here is derived from an EMBL/GenBank/DDBJ whole genome shotgun (WGS) entry which is preliminary data.</text>
</comment>
<gene>
    <name evidence="1" type="ORF">A6A05_16870</name>
</gene>
<evidence type="ECO:0008006" key="3">
    <source>
        <dbReference type="Google" id="ProtNLM"/>
    </source>
</evidence>
<keyword evidence="2" id="KW-1185">Reference proteome</keyword>
<evidence type="ECO:0000313" key="1">
    <source>
        <dbReference type="EMBL" id="OAN45457.1"/>
    </source>
</evidence>
<dbReference type="OrthoDB" id="7357223at2"/>
<dbReference type="Proteomes" id="UP000078543">
    <property type="component" value="Unassembled WGS sequence"/>
</dbReference>
<protein>
    <recommendedName>
        <fullName evidence="3">4Fe-4S ferredoxin-type domain-containing protein</fullName>
    </recommendedName>
</protein>
<dbReference type="AlphaFoldDB" id="A0A178MBC9"/>
<evidence type="ECO:0000313" key="2">
    <source>
        <dbReference type="Proteomes" id="UP000078543"/>
    </source>
</evidence>
<accession>A0A178MBC9</accession>
<proteinExistence type="predicted"/>